<accession>A0AAV7L2Z2</accession>
<sequence length="104" mass="11590">MPARQRITYRYVKRLLRGIDPQVTPPLTLPDRAPCARRPRCADTHDIPPSEAEPEQAGSGSMEGYTQSSTSPVLPCWGPEPCCRVHVQMKCVQCLEEEAIDEAL</sequence>
<evidence type="ECO:0000313" key="2">
    <source>
        <dbReference type="EMBL" id="KAJ1083703.1"/>
    </source>
</evidence>
<organism evidence="2 3">
    <name type="scientific">Pleurodeles waltl</name>
    <name type="common">Iberian ribbed newt</name>
    <dbReference type="NCBI Taxonomy" id="8319"/>
    <lineage>
        <taxon>Eukaryota</taxon>
        <taxon>Metazoa</taxon>
        <taxon>Chordata</taxon>
        <taxon>Craniata</taxon>
        <taxon>Vertebrata</taxon>
        <taxon>Euteleostomi</taxon>
        <taxon>Amphibia</taxon>
        <taxon>Batrachia</taxon>
        <taxon>Caudata</taxon>
        <taxon>Salamandroidea</taxon>
        <taxon>Salamandridae</taxon>
        <taxon>Pleurodelinae</taxon>
        <taxon>Pleurodeles</taxon>
    </lineage>
</organism>
<feature type="region of interest" description="Disordered" evidence="1">
    <location>
        <begin position="22"/>
        <end position="72"/>
    </location>
</feature>
<evidence type="ECO:0000256" key="1">
    <source>
        <dbReference type="SAM" id="MobiDB-lite"/>
    </source>
</evidence>
<keyword evidence="3" id="KW-1185">Reference proteome</keyword>
<reference evidence="2" key="1">
    <citation type="journal article" date="2022" name="bioRxiv">
        <title>Sequencing and chromosome-scale assembly of the giantPleurodeles waltlgenome.</title>
        <authorList>
            <person name="Brown T."/>
            <person name="Elewa A."/>
            <person name="Iarovenko S."/>
            <person name="Subramanian E."/>
            <person name="Araus A.J."/>
            <person name="Petzold A."/>
            <person name="Susuki M."/>
            <person name="Suzuki K.-i.T."/>
            <person name="Hayashi T."/>
            <person name="Toyoda A."/>
            <person name="Oliveira C."/>
            <person name="Osipova E."/>
            <person name="Leigh N.D."/>
            <person name="Simon A."/>
            <person name="Yun M.H."/>
        </authorList>
    </citation>
    <scope>NUCLEOTIDE SEQUENCE</scope>
    <source>
        <strain evidence="2">20211129_DDA</strain>
        <tissue evidence="2">Liver</tissue>
    </source>
</reference>
<gene>
    <name evidence="2" type="ORF">NDU88_003858</name>
</gene>
<comment type="caution">
    <text evidence="2">The sequence shown here is derived from an EMBL/GenBank/DDBJ whole genome shotgun (WGS) entry which is preliminary data.</text>
</comment>
<evidence type="ECO:0000313" key="3">
    <source>
        <dbReference type="Proteomes" id="UP001066276"/>
    </source>
</evidence>
<name>A0AAV7L2Z2_PLEWA</name>
<dbReference type="EMBL" id="JANPWB010000016">
    <property type="protein sequence ID" value="KAJ1083703.1"/>
    <property type="molecule type" value="Genomic_DNA"/>
</dbReference>
<protein>
    <submittedName>
        <fullName evidence="2">Uncharacterized protein</fullName>
    </submittedName>
</protein>
<dbReference type="Proteomes" id="UP001066276">
    <property type="component" value="Chromosome 12"/>
</dbReference>
<dbReference type="AlphaFoldDB" id="A0AAV7L2Z2"/>
<proteinExistence type="predicted"/>